<feature type="region of interest" description="Disordered" evidence="1">
    <location>
        <begin position="1"/>
        <end position="30"/>
    </location>
</feature>
<feature type="region of interest" description="Disordered" evidence="1">
    <location>
        <begin position="66"/>
        <end position="118"/>
    </location>
</feature>
<organism evidence="2 3">
    <name type="scientific">Phycomyces blakesleeanus (strain ATCC 8743b / DSM 1359 / FGSC 10004 / NBRC 33097 / NRRL 1555)</name>
    <dbReference type="NCBI Taxonomy" id="763407"/>
    <lineage>
        <taxon>Eukaryota</taxon>
        <taxon>Fungi</taxon>
        <taxon>Fungi incertae sedis</taxon>
        <taxon>Mucoromycota</taxon>
        <taxon>Mucoromycotina</taxon>
        <taxon>Mucoromycetes</taxon>
        <taxon>Mucorales</taxon>
        <taxon>Phycomycetaceae</taxon>
        <taxon>Phycomyces</taxon>
    </lineage>
</organism>
<dbReference type="VEuPathDB" id="FungiDB:PHYBLDRAFT_158498"/>
<feature type="compositionally biased region" description="Low complexity" evidence="1">
    <location>
        <begin position="88"/>
        <end position="103"/>
    </location>
</feature>
<protein>
    <submittedName>
        <fullName evidence="2">Uncharacterized protein</fullName>
    </submittedName>
</protein>
<dbReference type="Proteomes" id="UP000077315">
    <property type="component" value="Unassembled WGS sequence"/>
</dbReference>
<evidence type="ECO:0000313" key="3">
    <source>
        <dbReference type="Proteomes" id="UP000077315"/>
    </source>
</evidence>
<dbReference type="EMBL" id="KV440978">
    <property type="protein sequence ID" value="OAD74725.1"/>
    <property type="molecule type" value="Genomic_DNA"/>
</dbReference>
<dbReference type="InParanoid" id="A0A162XGE6"/>
<gene>
    <name evidence="2" type="ORF">PHYBLDRAFT_158498</name>
</gene>
<evidence type="ECO:0000313" key="2">
    <source>
        <dbReference type="EMBL" id="OAD74725.1"/>
    </source>
</evidence>
<reference evidence="3" key="1">
    <citation type="submission" date="2015-06" db="EMBL/GenBank/DDBJ databases">
        <title>Expansion of signal transduction pathways in fungi by whole-genome duplication.</title>
        <authorList>
            <consortium name="DOE Joint Genome Institute"/>
            <person name="Corrochano L.M."/>
            <person name="Kuo A."/>
            <person name="Marcet-Houben M."/>
            <person name="Polaino S."/>
            <person name="Salamov A."/>
            <person name="Villalobos J.M."/>
            <person name="Alvarez M.I."/>
            <person name="Avalos J."/>
            <person name="Benito E.P."/>
            <person name="Benoit I."/>
            <person name="Burger G."/>
            <person name="Camino L.P."/>
            <person name="Canovas D."/>
            <person name="Cerda-Olmedo E."/>
            <person name="Cheng J.-F."/>
            <person name="Dominguez A."/>
            <person name="Elias M."/>
            <person name="Eslava A.P."/>
            <person name="Glaser F."/>
            <person name="Grimwood J."/>
            <person name="Gutierrez G."/>
            <person name="Heitman J."/>
            <person name="Henrissat B."/>
            <person name="Iturriaga E.A."/>
            <person name="Lang B.F."/>
            <person name="Lavin J.L."/>
            <person name="Lee S."/>
            <person name="Li W."/>
            <person name="Lindquist E."/>
            <person name="Lopez-Garcia S."/>
            <person name="Luque E.M."/>
            <person name="Marcos A.T."/>
            <person name="Martin J."/>
            <person name="McCluskey K."/>
            <person name="Medina H.R."/>
            <person name="Miralles-Duran A."/>
            <person name="Miyazaki A."/>
            <person name="Munoz-Torres E."/>
            <person name="Oguiza J.A."/>
            <person name="Ohm R."/>
            <person name="Olmedo M."/>
            <person name="Orejas M."/>
            <person name="Ortiz-Castellanos L."/>
            <person name="Pisabarro A.G."/>
            <person name="Rodriguez-Romero J."/>
            <person name="Ruiz-Herrera J."/>
            <person name="Ruiz-Vazquez R."/>
            <person name="Sanz C."/>
            <person name="Schackwitz W."/>
            <person name="Schmutz J."/>
            <person name="Shahriari M."/>
            <person name="Shelest E."/>
            <person name="Silva-Franco F."/>
            <person name="Soanes D."/>
            <person name="Syed K."/>
            <person name="Tagua V.G."/>
            <person name="Talbot N.J."/>
            <person name="Thon M."/>
            <person name="De vries R.P."/>
            <person name="Wiebenga A."/>
            <person name="Yadav J.S."/>
            <person name="Braun E.L."/>
            <person name="Baker S."/>
            <person name="Garre V."/>
            <person name="Horwitz B."/>
            <person name="Torres-Martinez S."/>
            <person name="Idnurm A."/>
            <person name="Herrera-Estrella A."/>
            <person name="Gabaldon T."/>
            <person name="Grigoriev I.V."/>
        </authorList>
    </citation>
    <scope>NUCLEOTIDE SEQUENCE [LARGE SCALE GENOMIC DNA]</scope>
    <source>
        <strain evidence="3">NRRL 1555(-)</strain>
    </source>
</reference>
<proteinExistence type="predicted"/>
<feature type="compositionally biased region" description="Polar residues" evidence="1">
    <location>
        <begin position="71"/>
        <end position="80"/>
    </location>
</feature>
<feature type="compositionally biased region" description="Polar residues" evidence="1">
    <location>
        <begin position="18"/>
        <end position="30"/>
    </location>
</feature>
<keyword evidence="3" id="KW-1185">Reference proteome</keyword>
<dbReference type="GeneID" id="28994705"/>
<name>A0A162XGE6_PHYB8</name>
<dbReference type="RefSeq" id="XP_018292765.1">
    <property type="nucleotide sequence ID" value="XM_018433799.1"/>
</dbReference>
<evidence type="ECO:0000256" key="1">
    <source>
        <dbReference type="SAM" id="MobiDB-lite"/>
    </source>
</evidence>
<dbReference type="AlphaFoldDB" id="A0A162XGE6"/>
<accession>A0A162XGE6</accession>
<sequence length="118" mass="12007">MAPPPSNRAPQNIPMLSGPSSYNTSQTTVPPLSSIANLSIKQPSGGSNYAALQSLVSTGSGSMMPLIASSPVPQQSNTSGMGLLQPMSSRPVQSNSSVSNNGSIGHKLNNLNAFDPLG</sequence>